<evidence type="ECO:0000256" key="1">
    <source>
        <dbReference type="ARBA" id="ARBA00007944"/>
    </source>
</evidence>
<dbReference type="InterPro" id="IPR042045">
    <property type="entry name" value="EXOC6/Sec15_C_dom1"/>
</dbReference>
<feature type="domain" description="Exocyst complex subunit EXOC6/Sec15 C-terminal" evidence="7">
    <location>
        <begin position="418"/>
        <end position="759"/>
    </location>
</feature>
<evidence type="ECO:0000256" key="4">
    <source>
        <dbReference type="ARBA" id="ARBA00023054"/>
    </source>
</evidence>
<comment type="similarity">
    <text evidence="1 5">Belongs to the SEC15 family.</text>
</comment>
<dbReference type="Proteomes" id="UP000242525">
    <property type="component" value="Unassembled WGS sequence"/>
</dbReference>
<comment type="function">
    <text evidence="5">Component of the exocyst complex involved in the docking of exocytic vesicles with fusion sites on the plasma membrane.</text>
</comment>
<dbReference type="InterPro" id="IPR046361">
    <property type="entry name" value="EXOC6/Sec15_C"/>
</dbReference>
<proteinExistence type="inferred from homology"/>
<sequence length="810" mass="92747">MTVSEDYIEDGITKDIISHLQQLLLSDTLNTNEAFAKGSADDYLDQLAPIIKDALASHHAEELTSGLDNITRTKDQEIEALCNGDQNEYMASVQQLDQVTAEAEGLKSMILDLNMQMQISGKGLIEKRKRLLEAKTVRTNVDSAIEAVTACLQVLDITNKVYELIRDRRRFAALKSLDELQNIHLKGVKNFGFAQMINKSVPALTKIVRTESLVDLDAWIASLGKFSSRIGQVAFEHIESLREDWRTIQTDQPQLQKYKFNSPVELSFRDTDFDYLENKHIQEDLSSLYESALVHASLGLTVDFREHFKNELKVQRDYLIPSKLSIKPEDPNPLFEVEVMFQSVAGFCIIDKIISRRLKGLRLSDDVDEFWSSLCQKLVVILNNTIQALSDLDILRSLRTMFILFILTMQNFDFDISPLQRLLIALLKQYNDKLQKKFTKDFMQTVEEDDYMPMVIKNKDLYSKIASISWYNVDEEDLDKPFPRVLPFSQVYPLCCAEVRKFVQALESFMDDLEHDEGEVEFFIKTSVDDILVKTVSQAFFDRLKSTAREQIVQILVNMEYFENMASEVEKLLQESSTRKTIVSLNATETFQACRKKAEVRIFELVNNVVDQFLDIADYDWRTTTKNTTPSTYLTEMVTFLKTMINSTLVNLPHSIRSFLYLDAFDHLCSSLLEFLISSDSLTVQAVENFDMDVKYLEAFINELAQDQNDMSLTTTVLELRQSIDLLRSQDMTDYNNALIRMKKYDRVKPENAQSLFQKVYHARSTSQSSAELSTGGSSSNKNGTGSKIMGFYRRKLNKSDGGNNSSNES</sequence>
<accession>A0A0J9X3Y9</accession>
<dbReference type="PANTHER" id="PTHR12702:SF0">
    <property type="entry name" value="EXOCYST COMPLEX COMPONENT 6"/>
    <property type="match status" value="1"/>
</dbReference>
<dbReference type="EMBL" id="CCBN010000002">
    <property type="protein sequence ID" value="CDO52104.1"/>
    <property type="molecule type" value="Genomic_DNA"/>
</dbReference>
<dbReference type="GO" id="GO:0006893">
    <property type="term" value="P:Golgi to plasma membrane transport"/>
    <property type="evidence" value="ECO:0007669"/>
    <property type="project" value="TreeGrafter"/>
</dbReference>
<feature type="compositionally biased region" description="Low complexity" evidence="6">
    <location>
        <begin position="768"/>
        <end position="788"/>
    </location>
</feature>
<feature type="region of interest" description="Disordered" evidence="6">
    <location>
        <begin position="768"/>
        <end position="810"/>
    </location>
</feature>
<keyword evidence="2 5" id="KW-0813">Transport</keyword>
<dbReference type="STRING" id="1173061.A0A0J9X3Y9"/>
<dbReference type="GO" id="GO:0016020">
    <property type="term" value="C:membrane"/>
    <property type="evidence" value="ECO:0007669"/>
    <property type="project" value="TreeGrafter"/>
</dbReference>
<evidence type="ECO:0000256" key="2">
    <source>
        <dbReference type="ARBA" id="ARBA00022448"/>
    </source>
</evidence>
<keyword evidence="4" id="KW-0175">Coiled coil</keyword>
<keyword evidence="10" id="KW-1185">Reference proteome</keyword>
<name>A0A0J9X3Y9_GEOCN</name>
<dbReference type="InterPro" id="IPR042044">
    <property type="entry name" value="EXOC6PINT-1/Sec15/Tip20_C_dom2"/>
</dbReference>
<dbReference type="GO" id="GO:0000145">
    <property type="term" value="C:exocyst"/>
    <property type="evidence" value="ECO:0007669"/>
    <property type="project" value="UniProtKB-UniRule"/>
</dbReference>
<evidence type="ECO:0000259" key="8">
    <source>
        <dbReference type="Pfam" id="PF20651"/>
    </source>
</evidence>
<keyword evidence="3 5" id="KW-0268">Exocytosis</keyword>
<comment type="caution">
    <text evidence="9">The sequence shown here is derived from an EMBL/GenBank/DDBJ whole genome shotgun (WGS) entry which is preliminary data.</text>
</comment>
<evidence type="ECO:0000256" key="3">
    <source>
        <dbReference type="ARBA" id="ARBA00022483"/>
    </source>
</evidence>
<dbReference type="PANTHER" id="PTHR12702">
    <property type="entry name" value="SEC15"/>
    <property type="match status" value="1"/>
</dbReference>
<protein>
    <recommendedName>
        <fullName evidence="5">Exocyst complex component SEC15</fullName>
    </recommendedName>
</protein>
<reference evidence="9" key="1">
    <citation type="submission" date="2014-03" db="EMBL/GenBank/DDBJ databases">
        <authorList>
            <person name="Casaregola S."/>
        </authorList>
    </citation>
    <scope>NUCLEOTIDE SEQUENCE [LARGE SCALE GENOMIC DNA]</scope>
    <source>
        <strain evidence="9">CLIB 918</strain>
    </source>
</reference>
<evidence type="ECO:0000313" key="10">
    <source>
        <dbReference type="Proteomes" id="UP000242525"/>
    </source>
</evidence>
<dbReference type="Pfam" id="PF20651">
    <property type="entry name" value="EXOC6_Sec15_N"/>
    <property type="match status" value="1"/>
</dbReference>
<dbReference type="Pfam" id="PF04091">
    <property type="entry name" value="Sec15_C"/>
    <property type="match status" value="1"/>
</dbReference>
<dbReference type="Gene3D" id="1.10.357.30">
    <property type="entry name" value="Exocyst complex subunit Sec15 C-terminal domain, N-terminal subdomain"/>
    <property type="match status" value="1"/>
</dbReference>
<dbReference type="InterPro" id="IPR048359">
    <property type="entry name" value="EXOC6_Sec15_N"/>
</dbReference>
<feature type="compositionally biased region" description="Polar residues" evidence="6">
    <location>
        <begin position="801"/>
        <end position="810"/>
    </location>
</feature>
<evidence type="ECO:0000259" key="7">
    <source>
        <dbReference type="Pfam" id="PF04091"/>
    </source>
</evidence>
<evidence type="ECO:0000313" key="9">
    <source>
        <dbReference type="EMBL" id="CDO52104.1"/>
    </source>
</evidence>
<gene>
    <name evidence="9" type="ORF">BN980_GECA02s05917g</name>
</gene>
<dbReference type="OrthoDB" id="10267033at2759"/>
<dbReference type="GO" id="GO:0090522">
    <property type="term" value="P:vesicle tethering involved in exocytosis"/>
    <property type="evidence" value="ECO:0007669"/>
    <property type="project" value="UniProtKB-UniRule"/>
</dbReference>
<dbReference type="Gene3D" id="1.20.58.670">
    <property type="entry name" value="Dsl1p vesicle tethering complex, Tip20p subunit, domain D"/>
    <property type="match status" value="1"/>
</dbReference>
<evidence type="ECO:0000256" key="5">
    <source>
        <dbReference type="PIRNR" id="PIRNR025007"/>
    </source>
</evidence>
<dbReference type="PIRSF" id="PIRSF025007">
    <property type="entry name" value="Sec15"/>
    <property type="match status" value="1"/>
</dbReference>
<dbReference type="AlphaFoldDB" id="A0A0J9X3Y9"/>
<dbReference type="GO" id="GO:0006886">
    <property type="term" value="P:intracellular protein transport"/>
    <property type="evidence" value="ECO:0007669"/>
    <property type="project" value="InterPro"/>
</dbReference>
<evidence type="ECO:0000256" key="6">
    <source>
        <dbReference type="SAM" id="MobiDB-lite"/>
    </source>
</evidence>
<feature type="domain" description="Exocyst complex component EXOC6/Sec15 N-terminal" evidence="8">
    <location>
        <begin position="67"/>
        <end position="235"/>
    </location>
</feature>
<dbReference type="InterPro" id="IPR007225">
    <property type="entry name" value="EXOC6/Sec15"/>
</dbReference>
<organism evidence="9 10">
    <name type="scientific">Geotrichum candidum</name>
    <name type="common">Oospora lactis</name>
    <name type="synonym">Dipodascus geotrichum</name>
    <dbReference type="NCBI Taxonomy" id="1173061"/>
    <lineage>
        <taxon>Eukaryota</taxon>
        <taxon>Fungi</taxon>
        <taxon>Dikarya</taxon>
        <taxon>Ascomycota</taxon>
        <taxon>Saccharomycotina</taxon>
        <taxon>Dipodascomycetes</taxon>
        <taxon>Dipodascales</taxon>
        <taxon>Dipodascaceae</taxon>
        <taxon>Geotrichum</taxon>
    </lineage>
</organism>